<evidence type="ECO:0000256" key="1">
    <source>
        <dbReference type="SAM" id="MobiDB-lite"/>
    </source>
</evidence>
<proteinExistence type="predicted"/>
<dbReference type="PANTHER" id="PTHR12864">
    <property type="entry name" value="RAN BINDING PROTEIN 9-RELATED"/>
    <property type="match status" value="1"/>
</dbReference>
<feature type="domain" description="CTLH" evidence="2">
    <location>
        <begin position="429"/>
        <end position="486"/>
    </location>
</feature>
<comment type="caution">
    <text evidence="3">The sequence shown here is derived from an EMBL/GenBank/DDBJ whole genome shotgun (WGS) entry which is preliminary data.</text>
</comment>
<feature type="compositionally biased region" description="Low complexity" evidence="1">
    <location>
        <begin position="46"/>
        <end position="63"/>
    </location>
</feature>
<keyword evidence="4" id="KW-1185">Reference proteome</keyword>
<evidence type="ECO:0000259" key="2">
    <source>
        <dbReference type="PROSITE" id="PS50897"/>
    </source>
</evidence>
<dbReference type="PROSITE" id="PS50897">
    <property type="entry name" value="CTLH"/>
    <property type="match status" value="2"/>
</dbReference>
<dbReference type="EMBL" id="SWLB01000018">
    <property type="protein sequence ID" value="KAF3326498.1"/>
    <property type="molecule type" value="Genomic_DNA"/>
</dbReference>
<organism evidence="3 4">
    <name type="scientific">Carex littledalei</name>
    <dbReference type="NCBI Taxonomy" id="544730"/>
    <lineage>
        <taxon>Eukaryota</taxon>
        <taxon>Viridiplantae</taxon>
        <taxon>Streptophyta</taxon>
        <taxon>Embryophyta</taxon>
        <taxon>Tracheophyta</taxon>
        <taxon>Spermatophyta</taxon>
        <taxon>Magnoliopsida</taxon>
        <taxon>Liliopsida</taxon>
        <taxon>Poales</taxon>
        <taxon>Cyperaceae</taxon>
        <taxon>Cyperoideae</taxon>
        <taxon>Cariceae</taxon>
        <taxon>Carex</taxon>
        <taxon>Carex subgen. Euthyceras</taxon>
    </lineage>
</organism>
<sequence length="679" mass="76033">MDSAPVNWEALDSLVLSFAKSEHLIQSEETSTTTANPKPSSPPLSPESASSPSTSSSHSSSSSSSFQSRVIIHQIRRCVESGDIDAALEQLRLHIPVVLDDHRILFRLQKQKFIELLRGGTERDRELAIQCIRVALAPCALDAYPEAYEEFKHVLLALIYDKEDESSPVANEWSEKRRFDLAGLLSSILRAHLHAYDPIFSMTLKYLISIHKLFCNRQGIPSPISDLTERLLYEERDAPALPQEMFYEAPPFDEVDIQALAHAVELTRQGSVDSLKFAKGDLLLAFQNELCRMKLDLPSLDKLVHEYCVYRGIVEGCPTSTPDVEMENVQESNADITNKAGLVMETRFANEATNLEREDCSTSDVTNQESGYSFRRLRRSRNHAFGVMRRRKRWRGRVENLNCSNNESYTGTSGDATADKDMEIRENGNYEMILEMRELAYKGMAEKVVEEINCLDPDFFNQNPTLLFQLKQVEFLKLVSGGDYNGALKVASDHLGPLAASNQALMKPLKETLVALLQPSEDAIIKAVPLPVLATSLQVAMGKRLGIEEPQLMRIMRATLHTHTEWFKLQMCKDRFEQLLNIDHLKEVDQFPKRVSDSCSRSLVDDCANNGSSQITTCSSGKVPEEGTSPPVALTGEAACDESAILKVMEFLALPRADAIHLLMQYNGNAETVIQQIFS</sequence>
<feature type="domain" description="CTLH" evidence="2">
    <location>
        <begin position="68"/>
        <end position="124"/>
    </location>
</feature>
<name>A0A833QWX2_9POAL</name>
<dbReference type="OrthoDB" id="2415936at2759"/>
<feature type="compositionally biased region" description="Polar residues" evidence="1">
    <location>
        <begin position="27"/>
        <end position="36"/>
    </location>
</feature>
<dbReference type="InterPro" id="IPR024964">
    <property type="entry name" value="CTLH/CRA"/>
</dbReference>
<dbReference type="AlphaFoldDB" id="A0A833QWX2"/>
<dbReference type="SMART" id="SM00668">
    <property type="entry name" value="CTLH"/>
    <property type="match status" value="2"/>
</dbReference>
<accession>A0A833QWX2</accession>
<dbReference type="Pfam" id="PF10607">
    <property type="entry name" value="CTLH"/>
    <property type="match status" value="1"/>
</dbReference>
<evidence type="ECO:0000313" key="3">
    <source>
        <dbReference type="EMBL" id="KAF3326498.1"/>
    </source>
</evidence>
<reference evidence="3" key="1">
    <citation type="submission" date="2020-01" db="EMBL/GenBank/DDBJ databases">
        <title>Genome sequence of Kobresia littledalei, the first chromosome-level genome in the family Cyperaceae.</title>
        <authorList>
            <person name="Qu G."/>
        </authorList>
    </citation>
    <scope>NUCLEOTIDE SEQUENCE</scope>
    <source>
        <strain evidence="3">C.B.Clarke</strain>
        <tissue evidence="3">Leaf</tissue>
    </source>
</reference>
<dbReference type="Proteomes" id="UP000623129">
    <property type="component" value="Unassembled WGS sequence"/>
</dbReference>
<dbReference type="InterPro" id="IPR050618">
    <property type="entry name" value="Ubq-SigPath_Reg"/>
</dbReference>
<evidence type="ECO:0000313" key="4">
    <source>
        <dbReference type="Proteomes" id="UP000623129"/>
    </source>
</evidence>
<feature type="region of interest" description="Disordered" evidence="1">
    <location>
        <begin position="26"/>
        <end position="63"/>
    </location>
</feature>
<dbReference type="InterPro" id="IPR006595">
    <property type="entry name" value="CTLH_C"/>
</dbReference>
<gene>
    <name evidence="3" type="ORF">FCM35_KLT08128</name>
</gene>
<protein>
    <submittedName>
        <fullName evidence="3">Glucose-induced degradation protein 8</fullName>
    </submittedName>
</protein>